<evidence type="ECO:0000313" key="3">
    <source>
        <dbReference type="EMBL" id="CAJ2511904.1"/>
    </source>
</evidence>
<evidence type="ECO:0000313" key="4">
    <source>
        <dbReference type="Proteomes" id="UP001295740"/>
    </source>
</evidence>
<keyword evidence="2" id="KW-0472">Membrane</keyword>
<evidence type="ECO:0000256" key="1">
    <source>
        <dbReference type="SAM" id="MobiDB-lite"/>
    </source>
</evidence>
<dbReference type="EMBL" id="CAUWAG010000018">
    <property type="protein sequence ID" value="CAJ2511904.1"/>
    <property type="molecule type" value="Genomic_DNA"/>
</dbReference>
<dbReference type="AlphaFoldDB" id="A0AAI8VVM8"/>
<feature type="region of interest" description="Disordered" evidence="1">
    <location>
        <begin position="133"/>
        <end position="161"/>
    </location>
</feature>
<protein>
    <submittedName>
        <fullName evidence="3">Uu.00g075290.m01.CDS01</fullName>
    </submittedName>
</protein>
<reference evidence="3" key="1">
    <citation type="submission" date="2023-10" db="EMBL/GenBank/DDBJ databases">
        <authorList>
            <person name="Hackl T."/>
        </authorList>
    </citation>
    <scope>NUCLEOTIDE SEQUENCE</scope>
</reference>
<keyword evidence="4" id="KW-1185">Reference proteome</keyword>
<evidence type="ECO:0000256" key="2">
    <source>
        <dbReference type="SAM" id="Phobius"/>
    </source>
</evidence>
<dbReference type="Proteomes" id="UP001295740">
    <property type="component" value="Unassembled WGS sequence"/>
</dbReference>
<keyword evidence="2" id="KW-1133">Transmembrane helix</keyword>
<sequence>MSDSTTTSSPSSDFDSSFNDAQDTFNNTTKTITTGWIVGIVIICVAVISLSILAFIVYRRNQRRRRAREGNVEKYNAVPTYTYGNQAPAANAYPQSLQPNAYPEMAGSNPPSRYEVPNTEMAYREAPNCEVAVAHQHSSPTYTSPRPELSGNDSRRSELPV</sequence>
<proteinExistence type="predicted"/>
<feature type="region of interest" description="Disordered" evidence="1">
    <location>
        <begin position="89"/>
        <end position="121"/>
    </location>
</feature>
<name>A0AAI8VVM8_9PEZI</name>
<keyword evidence="2" id="KW-0812">Transmembrane</keyword>
<feature type="transmembrane region" description="Helical" evidence="2">
    <location>
        <begin position="36"/>
        <end position="58"/>
    </location>
</feature>
<accession>A0AAI8VVM8</accession>
<organism evidence="3 4">
    <name type="scientific">Anthostomella pinea</name>
    <dbReference type="NCBI Taxonomy" id="933095"/>
    <lineage>
        <taxon>Eukaryota</taxon>
        <taxon>Fungi</taxon>
        <taxon>Dikarya</taxon>
        <taxon>Ascomycota</taxon>
        <taxon>Pezizomycotina</taxon>
        <taxon>Sordariomycetes</taxon>
        <taxon>Xylariomycetidae</taxon>
        <taxon>Xylariales</taxon>
        <taxon>Xylariaceae</taxon>
        <taxon>Anthostomella</taxon>
    </lineage>
</organism>
<comment type="caution">
    <text evidence="3">The sequence shown here is derived from an EMBL/GenBank/DDBJ whole genome shotgun (WGS) entry which is preliminary data.</text>
</comment>
<gene>
    <name evidence="3" type="ORF">KHLLAP_LOCUS12372</name>
</gene>